<feature type="domain" description="Helicase C-terminal" evidence="15">
    <location>
        <begin position="552"/>
        <end position="706"/>
    </location>
</feature>
<feature type="domain" description="Helicase ATP-binding" evidence="14">
    <location>
        <begin position="289"/>
        <end position="455"/>
    </location>
</feature>
<evidence type="ECO:0000256" key="6">
    <source>
        <dbReference type="ARBA" id="ARBA00022806"/>
    </source>
</evidence>
<dbReference type="GO" id="GO:0008270">
    <property type="term" value="F:zinc ion binding"/>
    <property type="evidence" value="ECO:0007669"/>
    <property type="project" value="UniProtKB-UniRule"/>
</dbReference>
<dbReference type="Proteomes" id="UP000190140">
    <property type="component" value="Unassembled WGS sequence"/>
</dbReference>
<keyword evidence="13" id="KW-0175">Coiled coil</keyword>
<feature type="binding site" evidence="12">
    <location>
        <position position="517"/>
    </location>
    <ligand>
        <name>Zn(2+)</name>
        <dbReference type="ChEBI" id="CHEBI:29105"/>
        <label>1</label>
    </ligand>
</feature>
<keyword evidence="3 12" id="KW-0479">Metal-binding</keyword>
<keyword evidence="9 12" id="KW-0238">DNA-binding</keyword>
<comment type="catalytic activity">
    <reaction evidence="12">
        <text>Couples ATP hydrolysis with the unwinding of duplex DNA by translocating in the 3'-5' direction.</text>
        <dbReference type="EC" id="5.6.2.4"/>
    </reaction>
</comment>
<dbReference type="OrthoDB" id="9759544at2"/>
<feature type="binding site" evidence="12">
    <location>
        <position position="560"/>
    </location>
    <ligand>
        <name>Zn(2+)</name>
        <dbReference type="ChEBI" id="CHEBI:29105"/>
        <label>1</label>
    </ligand>
</feature>
<dbReference type="GO" id="GO:0006302">
    <property type="term" value="P:double-strand break repair"/>
    <property type="evidence" value="ECO:0007669"/>
    <property type="project" value="InterPro"/>
</dbReference>
<keyword evidence="6 12" id="KW-0347">Helicase</keyword>
<evidence type="ECO:0000256" key="9">
    <source>
        <dbReference type="ARBA" id="ARBA00023125"/>
    </source>
</evidence>
<accession>A0A1V4IAJ2</accession>
<dbReference type="InterPro" id="IPR005259">
    <property type="entry name" value="PriA"/>
</dbReference>
<dbReference type="Gene3D" id="3.40.50.300">
    <property type="entry name" value="P-loop containing nucleotide triphosphate hydrolases"/>
    <property type="match status" value="2"/>
</dbReference>
<dbReference type="AlphaFoldDB" id="A0A1V4IAJ2"/>
<evidence type="ECO:0000256" key="11">
    <source>
        <dbReference type="ARBA" id="ARBA00048988"/>
    </source>
</evidence>
<dbReference type="GO" id="GO:1990077">
    <property type="term" value="C:primosome complex"/>
    <property type="evidence" value="ECO:0007669"/>
    <property type="project" value="UniProtKB-UniRule"/>
</dbReference>
<dbReference type="SMART" id="SM00490">
    <property type="entry name" value="HELICc"/>
    <property type="match status" value="1"/>
</dbReference>
<keyword evidence="4 12" id="KW-0547">Nucleotide-binding</keyword>
<dbReference type="GO" id="GO:0006269">
    <property type="term" value="P:DNA replication, synthesis of primer"/>
    <property type="evidence" value="ECO:0007669"/>
    <property type="project" value="UniProtKB-KW"/>
</dbReference>
<dbReference type="Pfam" id="PF18074">
    <property type="entry name" value="PriA_C"/>
    <property type="match status" value="1"/>
</dbReference>
<evidence type="ECO:0000256" key="7">
    <source>
        <dbReference type="ARBA" id="ARBA00022833"/>
    </source>
</evidence>
<comment type="cofactor">
    <cofactor evidence="12">
        <name>Zn(2+)</name>
        <dbReference type="ChEBI" id="CHEBI:29105"/>
    </cofactor>
    <text evidence="12">Binds 2 zinc ions per subunit.</text>
</comment>
<evidence type="ECO:0000259" key="14">
    <source>
        <dbReference type="PROSITE" id="PS51192"/>
    </source>
</evidence>
<dbReference type="Pfam" id="PF00271">
    <property type="entry name" value="Helicase_C"/>
    <property type="match status" value="1"/>
</dbReference>
<dbReference type="InterPro" id="IPR027417">
    <property type="entry name" value="P-loop_NTPase"/>
</dbReference>
<dbReference type="GO" id="GO:0003677">
    <property type="term" value="F:DNA binding"/>
    <property type="evidence" value="ECO:0007669"/>
    <property type="project" value="UniProtKB-UniRule"/>
</dbReference>
<dbReference type="EC" id="5.6.2.4" evidence="12"/>
<dbReference type="Pfam" id="PF17764">
    <property type="entry name" value="PriA_3primeBD"/>
    <property type="match status" value="1"/>
</dbReference>
<evidence type="ECO:0000256" key="3">
    <source>
        <dbReference type="ARBA" id="ARBA00022723"/>
    </source>
</evidence>
<dbReference type="InterPro" id="IPR006935">
    <property type="entry name" value="Helicase/UvrB_N"/>
</dbReference>
<dbReference type="NCBIfam" id="TIGR00595">
    <property type="entry name" value="priA"/>
    <property type="match status" value="1"/>
</dbReference>
<proteinExistence type="inferred from homology"/>
<dbReference type="SUPFAM" id="SSF52540">
    <property type="entry name" value="P-loop containing nucleoside triphosphate hydrolases"/>
    <property type="match status" value="1"/>
</dbReference>
<comment type="similarity">
    <text evidence="12">Belongs to the helicase family. PriA subfamily.</text>
</comment>
<dbReference type="HAMAP" id="MF_00983">
    <property type="entry name" value="PriA"/>
    <property type="match status" value="1"/>
</dbReference>
<feature type="binding site" evidence="12">
    <location>
        <position position="557"/>
    </location>
    <ligand>
        <name>Zn(2+)</name>
        <dbReference type="ChEBI" id="CHEBI:29105"/>
        <label>1</label>
    </ligand>
</feature>
<dbReference type="Gene3D" id="3.40.1440.60">
    <property type="entry name" value="PriA, 3(prime) DNA-binding domain"/>
    <property type="match status" value="1"/>
</dbReference>
<dbReference type="FunFam" id="3.40.50.300:FF:000489">
    <property type="entry name" value="Primosome assembly protein PriA"/>
    <property type="match status" value="1"/>
</dbReference>
<dbReference type="InterPro" id="IPR040498">
    <property type="entry name" value="PriA_CRR"/>
</dbReference>
<evidence type="ECO:0000313" key="17">
    <source>
        <dbReference type="Proteomes" id="UP000190140"/>
    </source>
</evidence>
<dbReference type="GO" id="GO:0043138">
    <property type="term" value="F:3'-5' DNA helicase activity"/>
    <property type="evidence" value="ECO:0007669"/>
    <property type="project" value="UniProtKB-EC"/>
</dbReference>
<name>A0A1V4IAJ2_9FIRM</name>
<comment type="subunit">
    <text evidence="12">Component of the replication restart primosome.</text>
</comment>
<gene>
    <name evidence="12 16" type="primary">priA</name>
    <name evidence="16" type="ORF">CLOTH_01860</name>
</gene>
<dbReference type="InterPro" id="IPR041236">
    <property type="entry name" value="PriA_C"/>
</dbReference>
<dbReference type="PANTHER" id="PTHR30580">
    <property type="entry name" value="PRIMOSOMAL PROTEIN N"/>
    <property type="match status" value="1"/>
</dbReference>
<dbReference type="InterPro" id="IPR014001">
    <property type="entry name" value="Helicase_ATP-bd"/>
</dbReference>
<evidence type="ECO:0000256" key="5">
    <source>
        <dbReference type="ARBA" id="ARBA00022801"/>
    </source>
</evidence>
<comment type="catalytic activity">
    <reaction evidence="11 12">
        <text>ATP + H2O = ADP + phosphate + H(+)</text>
        <dbReference type="Rhea" id="RHEA:13065"/>
        <dbReference type="ChEBI" id="CHEBI:15377"/>
        <dbReference type="ChEBI" id="CHEBI:15378"/>
        <dbReference type="ChEBI" id="CHEBI:30616"/>
        <dbReference type="ChEBI" id="CHEBI:43474"/>
        <dbReference type="ChEBI" id="CHEBI:456216"/>
        <dbReference type="EC" id="5.6.2.4"/>
    </reaction>
</comment>
<dbReference type="Pfam" id="PF18319">
    <property type="entry name" value="Zn_ribbon_PriA"/>
    <property type="match status" value="1"/>
</dbReference>
<dbReference type="EMBL" id="MZGW01000001">
    <property type="protein sequence ID" value="OPJ56904.1"/>
    <property type="molecule type" value="Genomic_DNA"/>
</dbReference>
<evidence type="ECO:0000256" key="12">
    <source>
        <dbReference type="HAMAP-Rule" id="MF_00983"/>
    </source>
</evidence>
<evidence type="ECO:0000256" key="1">
    <source>
        <dbReference type="ARBA" id="ARBA00022515"/>
    </source>
</evidence>
<feature type="binding site" evidence="12">
    <location>
        <position position="526"/>
    </location>
    <ligand>
        <name>Zn(2+)</name>
        <dbReference type="ChEBI" id="CHEBI:29105"/>
        <label>2</label>
    </ligand>
</feature>
<dbReference type="PANTHER" id="PTHR30580:SF0">
    <property type="entry name" value="PRIMOSOMAL PROTEIN N"/>
    <property type="match status" value="1"/>
</dbReference>
<dbReference type="GO" id="GO:0006270">
    <property type="term" value="P:DNA replication initiation"/>
    <property type="evidence" value="ECO:0007669"/>
    <property type="project" value="TreeGrafter"/>
</dbReference>
<evidence type="ECO:0000256" key="10">
    <source>
        <dbReference type="ARBA" id="ARBA00023235"/>
    </source>
</evidence>
<keyword evidence="17" id="KW-1185">Reference proteome</keyword>
<keyword evidence="2 12" id="KW-0235">DNA replication</keyword>
<dbReference type="CDD" id="cd17929">
    <property type="entry name" value="DEXHc_priA"/>
    <property type="match status" value="1"/>
</dbReference>
<evidence type="ECO:0000256" key="4">
    <source>
        <dbReference type="ARBA" id="ARBA00022741"/>
    </source>
</evidence>
<comment type="caution">
    <text evidence="16">The sequence shown here is derived from an EMBL/GenBank/DDBJ whole genome shotgun (WGS) entry which is preliminary data.</text>
</comment>
<dbReference type="PROSITE" id="PS51192">
    <property type="entry name" value="HELICASE_ATP_BIND_1"/>
    <property type="match status" value="1"/>
</dbReference>
<sequence length="819" mass="94727">MEIYAKVIINNNSSYTDNFFTYKIPNHLLDEVEIGHRILVPFGRSNKPIEAFVFDITNEKGEYDTKEIMDVLDQEPILRKSDINLIKWMKEEYICTFIEAIECICPKGFRVDTYKVIKLINDDAKELNEKERNLLNQIRKAKGSITLSKLKSKFDYSIDSIIKKMNQNNIIDIVWESKSIKNEKYIYTVKLNIPNEQIDDVIENLNKKRSFKQAQVMSFLRNNQNMAISDLIEALNVNRASIKSLEEKKFIKIEKINYYRKPTISYKVDKKDIILNEEQIYAVNLLKNSIYKEDKKPFLLHGVTGSGKTEIYLEIIDEMLRNGKDSIVLVPEISLTPQTIARFKNRFNDTIAVFHSKLSKGERHDEYRRVKEGNVKIVIGARSAIFAPCNNLGIVIIDEFHESSYKSDVSPKYNTIEVAKRLCKETNSILLLGSATPPIEEYYKCETGQYSKIELKNRANKNQMPEIQVVDMKEELNIGNKSIFSRALFDEISENLRNGNQTILFLNRRGYASFVSCRKCAYLFKCSNCDISLTYHKNTHSGKCHYCGYEVNIPKECPSCNSLYLKEFGIGTEKIQEEVKKYFPDARILRMDKDTTAKKGSHEDILNKFKNKEADILIGTQMISKGLDFPYVTLVGILSADMILNFPDFKSSEKTFQIISQVSGRAGRADLSGKVILQSYDVDHYSIQYAKNHDYKGFYNEEIKIRKIFNYKPFNSLMSIVVTGKNEKNVIKNIQKIYDGIVYLLRKRGIEDFEFILGPNPCPISKINMNYRWQILLKDLNIEIKLLKGIIKYICVQKRDAFLDSDINISIDTDPDSIL</sequence>
<feature type="binding site" evidence="12">
    <location>
        <position position="544"/>
    </location>
    <ligand>
        <name>Zn(2+)</name>
        <dbReference type="ChEBI" id="CHEBI:29105"/>
        <label>2</label>
    </ligand>
</feature>
<evidence type="ECO:0000313" key="16">
    <source>
        <dbReference type="EMBL" id="OPJ56904.1"/>
    </source>
</evidence>
<evidence type="ECO:0000259" key="15">
    <source>
        <dbReference type="PROSITE" id="PS51194"/>
    </source>
</evidence>
<dbReference type="PROSITE" id="PS51194">
    <property type="entry name" value="HELICASE_CTER"/>
    <property type="match status" value="1"/>
</dbReference>
<dbReference type="GO" id="GO:0006310">
    <property type="term" value="P:DNA recombination"/>
    <property type="evidence" value="ECO:0007669"/>
    <property type="project" value="InterPro"/>
</dbReference>
<keyword evidence="8 12" id="KW-0067">ATP-binding</keyword>
<dbReference type="InterPro" id="IPR041222">
    <property type="entry name" value="PriA_3primeBD"/>
</dbReference>
<dbReference type="RefSeq" id="WP_079410291.1">
    <property type="nucleotide sequence ID" value="NZ_MZGW01000001.1"/>
</dbReference>
<keyword evidence="7 12" id="KW-0862">Zinc</keyword>
<dbReference type="InterPro" id="IPR001650">
    <property type="entry name" value="Helicase_C-like"/>
</dbReference>
<organism evidence="16 17">
    <name type="scientific">Alkalithermobacter paradoxus</name>
    <dbReference type="NCBI Taxonomy" id="29349"/>
    <lineage>
        <taxon>Bacteria</taxon>
        <taxon>Bacillati</taxon>
        <taxon>Bacillota</taxon>
        <taxon>Clostridia</taxon>
        <taxon>Peptostreptococcales</taxon>
        <taxon>Tepidibacteraceae</taxon>
        <taxon>Alkalithermobacter</taxon>
    </lineage>
</organism>
<dbReference type="SMART" id="SM00487">
    <property type="entry name" value="DEXDc"/>
    <property type="match status" value="1"/>
</dbReference>
<protein>
    <recommendedName>
        <fullName evidence="12">Replication restart protein PriA</fullName>
    </recommendedName>
    <alternativeName>
        <fullName evidence="12">ATP-dependent DNA helicase PriA</fullName>
        <ecNumber evidence="12">5.6.2.4</ecNumber>
    </alternativeName>
    <alternativeName>
        <fullName evidence="12">DNA 3'-5' helicase PriA</fullName>
    </alternativeName>
</protein>
<dbReference type="GO" id="GO:0005524">
    <property type="term" value="F:ATP binding"/>
    <property type="evidence" value="ECO:0007669"/>
    <property type="project" value="UniProtKB-UniRule"/>
</dbReference>
<feature type="binding site" evidence="12">
    <location>
        <position position="520"/>
    </location>
    <ligand>
        <name>Zn(2+)</name>
        <dbReference type="ChEBI" id="CHEBI:29105"/>
        <label>1</label>
    </ligand>
</feature>
<feature type="coiled-coil region" evidence="13">
    <location>
        <begin position="117"/>
        <end position="144"/>
    </location>
</feature>
<feature type="binding site" evidence="12">
    <location>
        <position position="529"/>
    </location>
    <ligand>
        <name>Zn(2+)</name>
        <dbReference type="ChEBI" id="CHEBI:29105"/>
        <label>2</label>
    </ligand>
</feature>
<reference evidence="16 17" key="1">
    <citation type="submission" date="2017-03" db="EMBL/GenBank/DDBJ databases">
        <title>Genome sequence of Clostridium thermoalcaliphilum DSM 7309.</title>
        <authorList>
            <person name="Poehlein A."/>
            <person name="Daniel R."/>
        </authorList>
    </citation>
    <scope>NUCLEOTIDE SEQUENCE [LARGE SCALE GENOMIC DNA]</scope>
    <source>
        <strain evidence="16 17">DSM 7309</strain>
    </source>
</reference>
<dbReference type="STRING" id="29349.CLOTH_01860"/>
<keyword evidence="10 12" id="KW-0413">Isomerase</keyword>
<keyword evidence="1 12" id="KW-0639">Primosome</keyword>
<evidence type="ECO:0000256" key="8">
    <source>
        <dbReference type="ARBA" id="ARBA00022840"/>
    </source>
</evidence>
<evidence type="ECO:0000256" key="13">
    <source>
        <dbReference type="SAM" id="Coils"/>
    </source>
</evidence>
<comment type="function">
    <text evidence="12">Initiates the restart of stalled replication forks, which reloads the replicative helicase on sites other than the origin of replication. Recognizes and binds to abandoned replication forks and remodels them to uncover a helicase loading site. Promotes assembly of the primosome at these replication forks.</text>
</comment>
<keyword evidence="5 12" id="KW-0378">Hydrolase</keyword>
<dbReference type="InterPro" id="IPR042115">
    <property type="entry name" value="PriA_3primeBD_sf"/>
</dbReference>
<evidence type="ECO:0000256" key="2">
    <source>
        <dbReference type="ARBA" id="ARBA00022705"/>
    </source>
</evidence>
<feature type="binding site" evidence="12">
    <location>
        <position position="547"/>
    </location>
    <ligand>
        <name>Zn(2+)</name>
        <dbReference type="ChEBI" id="CHEBI:29105"/>
        <label>2</label>
    </ligand>
</feature>
<dbReference type="CDD" id="cd18804">
    <property type="entry name" value="SF2_C_priA"/>
    <property type="match status" value="1"/>
</dbReference>
<dbReference type="Pfam" id="PF04851">
    <property type="entry name" value="ResIII"/>
    <property type="match status" value="1"/>
</dbReference>
<dbReference type="NCBIfam" id="NF004066">
    <property type="entry name" value="PRK05580.1-3"/>
    <property type="match status" value="1"/>
</dbReference>
<dbReference type="GO" id="GO:0016887">
    <property type="term" value="F:ATP hydrolysis activity"/>
    <property type="evidence" value="ECO:0007669"/>
    <property type="project" value="RHEA"/>
</dbReference>